<dbReference type="SUPFAM" id="SSF47336">
    <property type="entry name" value="ACP-like"/>
    <property type="match status" value="1"/>
</dbReference>
<name>A0A411PM68_9GAMM</name>
<dbReference type="RefSeq" id="WP_130602945.1">
    <property type="nucleotide sequence ID" value="NZ_CP036200.1"/>
</dbReference>
<organism evidence="2 3">
    <name type="scientific">Shewanella maritima</name>
    <dbReference type="NCBI Taxonomy" id="2520507"/>
    <lineage>
        <taxon>Bacteria</taxon>
        <taxon>Pseudomonadati</taxon>
        <taxon>Pseudomonadota</taxon>
        <taxon>Gammaproteobacteria</taxon>
        <taxon>Alteromonadales</taxon>
        <taxon>Shewanellaceae</taxon>
        <taxon>Shewanella</taxon>
    </lineage>
</organism>
<dbReference type="Proteomes" id="UP000291106">
    <property type="component" value="Chromosome"/>
</dbReference>
<sequence length="87" mass="9797">MGLETVEILIQIEEEYDISIPDEDAYLLGKVGDLALYIVNSCEQNNGVLIEIEPVIAYLKRILHEDYGVPLEQITLKSHIVKDLGLD</sequence>
<dbReference type="OrthoDB" id="7069117at2"/>
<proteinExistence type="predicted"/>
<evidence type="ECO:0000313" key="2">
    <source>
        <dbReference type="EMBL" id="QBF84637.1"/>
    </source>
</evidence>
<dbReference type="PROSITE" id="PS50075">
    <property type="entry name" value="CARRIER"/>
    <property type="match status" value="1"/>
</dbReference>
<gene>
    <name evidence="2" type="ORF">EXU30_19630</name>
</gene>
<evidence type="ECO:0000259" key="1">
    <source>
        <dbReference type="PROSITE" id="PS50075"/>
    </source>
</evidence>
<dbReference type="EMBL" id="CP036200">
    <property type="protein sequence ID" value="QBF84637.1"/>
    <property type="molecule type" value="Genomic_DNA"/>
</dbReference>
<protein>
    <recommendedName>
        <fullName evidence="1">Carrier domain-containing protein</fullName>
    </recommendedName>
</protein>
<dbReference type="Gene3D" id="1.10.1200.10">
    <property type="entry name" value="ACP-like"/>
    <property type="match status" value="1"/>
</dbReference>
<dbReference type="KEGG" id="smai:EXU30_19630"/>
<keyword evidence="3" id="KW-1185">Reference proteome</keyword>
<feature type="domain" description="Carrier" evidence="1">
    <location>
        <begin position="1"/>
        <end position="42"/>
    </location>
</feature>
<dbReference type="AlphaFoldDB" id="A0A411PM68"/>
<dbReference type="InterPro" id="IPR009081">
    <property type="entry name" value="PP-bd_ACP"/>
</dbReference>
<dbReference type="InterPro" id="IPR036736">
    <property type="entry name" value="ACP-like_sf"/>
</dbReference>
<reference evidence="2 3" key="1">
    <citation type="submission" date="2019-02" db="EMBL/GenBank/DDBJ databases">
        <title>Shewanella sp. D4-2 isolated from Dokdo Island.</title>
        <authorList>
            <person name="Baek K."/>
        </authorList>
    </citation>
    <scope>NUCLEOTIDE SEQUENCE [LARGE SCALE GENOMIC DNA]</scope>
    <source>
        <strain evidence="2 3">D4-2</strain>
    </source>
</reference>
<evidence type="ECO:0000313" key="3">
    <source>
        <dbReference type="Proteomes" id="UP000291106"/>
    </source>
</evidence>
<accession>A0A411PM68</accession>